<evidence type="ECO:0000313" key="1">
    <source>
        <dbReference type="EMBL" id="KAJ6384956.1"/>
    </source>
</evidence>
<dbReference type="EMBL" id="JAPFFI010000008">
    <property type="protein sequence ID" value="KAJ6384956.1"/>
    <property type="molecule type" value="Genomic_DNA"/>
</dbReference>
<comment type="caution">
    <text evidence="1">The sequence shown here is derived from an EMBL/GenBank/DDBJ whole genome shotgun (WGS) entry which is preliminary data.</text>
</comment>
<name>A0ABQ9BJ39_9ROSI</name>
<keyword evidence="2" id="KW-1185">Reference proteome</keyword>
<proteinExistence type="predicted"/>
<sequence length="80" mass="9420">MSGVKLSHFNFPFPGIMLNSMTRDKNYRQVCKTEHFREVRAGQLLLRLFRVDYIECEIISKERHLTYKAQLSCTPGKRKG</sequence>
<reference evidence="1" key="1">
    <citation type="submission" date="2022-10" db="EMBL/GenBank/DDBJ databases">
        <authorList>
            <person name="Hyden B.L."/>
            <person name="Feng K."/>
            <person name="Yates T."/>
            <person name="Jawdy S."/>
            <person name="Smart L.B."/>
            <person name="Muchero W."/>
        </authorList>
    </citation>
    <scope>NUCLEOTIDE SEQUENCE</scope>
    <source>
        <tissue evidence="1">Shoot tip</tissue>
    </source>
</reference>
<gene>
    <name evidence="1" type="ORF">OIU77_028206</name>
</gene>
<reference evidence="1" key="2">
    <citation type="journal article" date="2023" name="Int. J. Mol. Sci.">
        <title>De Novo Assembly and Annotation of 11 Diverse Shrub Willow (Salix) Genomes Reveals Novel Gene Organization in Sex-Linked Regions.</title>
        <authorList>
            <person name="Hyden B."/>
            <person name="Feng K."/>
            <person name="Yates T.B."/>
            <person name="Jawdy S."/>
            <person name="Cereghino C."/>
            <person name="Smart L.B."/>
            <person name="Muchero W."/>
        </authorList>
    </citation>
    <scope>NUCLEOTIDE SEQUENCE</scope>
    <source>
        <tissue evidence="1">Shoot tip</tissue>
    </source>
</reference>
<organism evidence="1 2">
    <name type="scientific">Salix suchowensis</name>
    <dbReference type="NCBI Taxonomy" id="1278906"/>
    <lineage>
        <taxon>Eukaryota</taxon>
        <taxon>Viridiplantae</taxon>
        <taxon>Streptophyta</taxon>
        <taxon>Embryophyta</taxon>
        <taxon>Tracheophyta</taxon>
        <taxon>Spermatophyta</taxon>
        <taxon>Magnoliopsida</taxon>
        <taxon>eudicotyledons</taxon>
        <taxon>Gunneridae</taxon>
        <taxon>Pentapetalae</taxon>
        <taxon>rosids</taxon>
        <taxon>fabids</taxon>
        <taxon>Malpighiales</taxon>
        <taxon>Salicaceae</taxon>
        <taxon>Saliceae</taxon>
        <taxon>Salix</taxon>
    </lineage>
</organism>
<dbReference type="Proteomes" id="UP001141253">
    <property type="component" value="Chromosome 9"/>
</dbReference>
<evidence type="ECO:0000313" key="2">
    <source>
        <dbReference type="Proteomes" id="UP001141253"/>
    </source>
</evidence>
<protein>
    <submittedName>
        <fullName evidence="1">Uncharacterized protein</fullName>
    </submittedName>
</protein>
<accession>A0ABQ9BJ39</accession>